<dbReference type="GO" id="GO:0000150">
    <property type="term" value="F:DNA strand exchange activity"/>
    <property type="evidence" value="ECO:0007669"/>
    <property type="project" value="InterPro"/>
</dbReference>
<sequence>MDLTEPQRDSGEAIISHRIDHNPDATFITAVLFLSMAHAPNNTSEVQAEPMAIKRQREYGLLTASALGVGIIKEFIEIGVPATALHYRPQLRKMLDYIRKHPDIRYAIFPRQERFARHPTHHVNLHEHFERLGVKVSFYEAVSRPILHRPTDDQNN</sequence>
<dbReference type="SUPFAM" id="SSF53041">
    <property type="entry name" value="Resolvase-like"/>
    <property type="match status" value="1"/>
</dbReference>
<evidence type="ECO:0000313" key="3">
    <source>
        <dbReference type="Proteomes" id="UP000655751"/>
    </source>
</evidence>
<accession>A0A931N7B0</accession>
<protein>
    <submittedName>
        <fullName evidence="2">Recombinase family protein</fullName>
    </submittedName>
</protein>
<evidence type="ECO:0000313" key="2">
    <source>
        <dbReference type="EMBL" id="MBH0781879.1"/>
    </source>
</evidence>
<organism evidence="2 3">
    <name type="scientific">Nocardia bovistercoris</name>
    <dbReference type="NCBI Taxonomy" id="2785916"/>
    <lineage>
        <taxon>Bacteria</taxon>
        <taxon>Bacillati</taxon>
        <taxon>Actinomycetota</taxon>
        <taxon>Actinomycetes</taxon>
        <taxon>Mycobacteriales</taxon>
        <taxon>Nocardiaceae</taxon>
        <taxon>Nocardia</taxon>
    </lineage>
</organism>
<feature type="domain" description="Resolvase/invertase-type recombinase catalytic" evidence="1">
    <location>
        <begin position="51"/>
        <end position="140"/>
    </location>
</feature>
<gene>
    <name evidence="2" type="ORF">IT779_36965</name>
</gene>
<dbReference type="InterPro" id="IPR006119">
    <property type="entry name" value="Resolv_N"/>
</dbReference>
<dbReference type="Pfam" id="PF00239">
    <property type="entry name" value="Resolvase"/>
    <property type="match status" value="1"/>
</dbReference>
<dbReference type="Proteomes" id="UP000655751">
    <property type="component" value="Unassembled WGS sequence"/>
</dbReference>
<dbReference type="EMBL" id="JADMLG010000034">
    <property type="protein sequence ID" value="MBH0781879.1"/>
    <property type="molecule type" value="Genomic_DNA"/>
</dbReference>
<dbReference type="AlphaFoldDB" id="A0A931N7B0"/>
<name>A0A931N7B0_9NOCA</name>
<dbReference type="Gene3D" id="3.40.50.1390">
    <property type="entry name" value="Resolvase, N-terminal catalytic domain"/>
    <property type="match status" value="1"/>
</dbReference>
<evidence type="ECO:0000259" key="1">
    <source>
        <dbReference type="Pfam" id="PF00239"/>
    </source>
</evidence>
<dbReference type="GO" id="GO:0003677">
    <property type="term" value="F:DNA binding"/>
    <property type="evidence" value="ECO:0007669"/>
    <property type="project" value="InterPro"/>
</dbReference>
<dbReference type="RefSeq" id="WP_196154160.1">
    <property type="nucleotide sequence ID" value="NZ_JADMLG010000034.1"/>
</dbReference>
<comment type="caution">
    <text evidence="2">The sequence shown here is derived from an EMBL/GenBank/DDBJ whole genome shotgun (WGS) entry which is preliminary data.</text>
</comment>
<keyword evidence="3" id="KW-1185">Reference proteome</keyword>
<proteinExistence type="predicted"/>
<dbReference type="InterPro" id="IPR036162">
    <property type="entry name" value="Resolvase-like_N_sf"/>
</dbReference>
<reference evidence="2" key="1">
    <citation type="submission" date="2020-11" db="EMBL/GenBank/DDBJ databases">
        <title>Nocardia NEAU-351.nov., a novel actinomycete isolated from the cow dung.</title>
        <authorList>
            <person name="Zhang X."/>
        </authorList>
    </citation>
    <scope>NUCLEOTIDE SEQUENCE</scope>
    <source>
        <strain evidence="2">NEAU-351</strain>
    </source>
</reference>